<accession>A0AAU7V9S9</accession>
<protein>
    <submittedName>
        <fullName evidence="2">Uncharacterized protein</fullName>
    </submittedName>
</protein>
<feature type="signal peptide" evidence="1">
    <location>
        <begin position="1"/>
        <end position="22"/>
    </location>
</feature>
<dbReference type="KEGG" id="sapp:SAC06_04295"/>
<evidence type="ECO:0000256" key="1">
    <source>
        <dbReference type="SAM" id="SignalP"/>
    </source>
</evidence>
<dbReference type="EMBL" id="CP138335">
    <property type="protein sequence ID" value="XBW08782.1"/>
    <property type="molecule type" value="Genomic_DNA"/>
</dbReference>
<sequence>MVVISIVALTISAFALPFTVWAARAAARQAKAAYDQTEIQREQVAAAREQTQLQRELAHEALQPYVWADIQSNALQGTSLHVVVGNSGPTVARNVRVTFDPPLTASKLQSDYIENVQQMLASGLHSLAPGREWLWSLGAGSELLSSEEPQVRTVRVEGDGPYGPLPVLEFQIDISQMRLRVDAPVGSLHYVRKAIDDLTGAVSAVDSTVKLVLDPCDQSPE</sequence>
<name>A0AAU7V9S9_9ACTO</name>
<evidence type="ECO:0000313" key="2">
    <source>
        <dbReference type="EMBL" id="XBW08782.1"/>
    </source>
</evidence>
<keyword evidence="1" id="KW-0732">Signal</keyword>
<proteinExistence type="predicted"/>
<reference evidence="2" key="1">
    <citation type="submission" date="2023-11" db="EMBL/GenBank/DDBJ databases">
        <title>Scrofimicrobium hongkongense sp. nov., isolated from a patient with peritonitis.</title>
        <authorList>
            <person name="Lao H.Y."/>
            <person name="Wong A.Y.P."/>
            <person name="Ng T.L."/>
            <person name="Wong R.Y.L."/>
            <person name="Yau M.C.Y."/>
            <person name="Lam J.Y.W."/>
            <person name="Siu G.K.H."/>
        </authorList>
    </citation>
    <scope>NUCLEOTIDE SEQUENCE</scope>
    <source>
        <strain evidence="2">R131</strain>
    </source>
</reference>
<dbReference type="AlphaFoldDB" id="A0AAU7V9S9"/>
<dbReference type="RefSeq" id="WP_350258982.1">
    <property type="nucleotide sequence ID" value="NZ_CP138335.1"/>
</dbReference>
<feature type="chain" id="PRO_5043437010" evidence="1">
    <location>
        <begin position="23"/>
        <end position="221"/>
    </location>
</feature>
<gene>
    <name evidence="2" type="ORF">SAC06_04295</name>
</gene>
<organism evidence="2">
    <name type="scientific">Scrofimicrobium appendicitidis</name>
    <dbReference type="NCBI Taxonomy" id="3079930"/>
    <lineage>
        <taxon>Bacteria</taxon>
        <taxon>Bacillati</taxon>
        <taxon>Actinomycetota</taxon>
        <taxon>Actinomycetes</taxon>
        <taxon>Actinomycetales</taxon>
        <taxon>Actinomycetaceae</taxon>
        <taxon>Scrofimicrobium</taxon>
    </lineage>
</organism>